<dbReference type="PANTHER" id="PTHR30307:SF0">
    <property type="entry name" value="S-ADENOSYLMETHIONINE:TRNA RIBOSYLTRANSFERASE-ISOMERASE"/>
    <property type="match status" value="1"/>
</dbReference>
<dbReference type="SUPFAM" id="SSF111337">
    <property type="entry name" value="QueA-like"/>
    <property type="match status" value="1"/>
</dbReference>
<comment type="caution">
    <text evidence="5">The sequence shown here is derived from an EMBL/GenBank/DDBJ whole genome shotgun (WGS) entry which is preliminary data.</text>
</comment>
<evidence type="ECO:0000256" key="2">
    <source>
        <dbReference type="ARBA" id="ARBA00022679"/>
    </source>
</evidence>
<organism evidence="5 6">
    <name type="scientific">Neolewinella litorea</name>
    <dbReference type="NCBI Taxonomy" id="2562452"/>
    <lineage>
        <taxon>Bacteria</taxon>
        <taxon>Pseudomonadati</taxon>
        <taxon>Bacteroidota</taxon>
        <taxon>Saprospiria</taxon>
        <taxon>Saprospirales</taxon>
        <taxon>Lewinellaceae</taxon>
        <taxon>Neolewinella</taxon>
    </lineage>
</organism>
<dbReference type="Pfam" id="PF02547">
    <property type="entry name" value="Queuosine_synth"/>
    <property type="match status" value="1"/>
</dbReference>
<dbReference type="Gene3D" id="2.40.10.240">
    <property type="entry name" value="QueA-like"/>
    <property type="match status" value="1"/>
</dbReference>
<dbReference type="GO" id="GO:0008616">
    <property type="term" value="P:tRNA queuosine(34) biosynthetic process"/>
    <property type="evidence" value="ECO:0007669"/>
    <property type="project" value="UniProtKB-KW"/>
</dbReference>
<reference evidence="5 6" key="1">
    <citation type="submission" date="2019-04" db="EMBL/GenBank/DDBJ databases">
        <title>Lewinella litorea sp. nov., isolated from a marine sand.</title>
        <authorList>
            <person name="Yoon J.-H."/>
        </authorList>
    </citation>
    <scope>NUCLEOTIDE SEQUENCE [LARGE SCALE GENOMIC DNA]</scope>
    <source>
        <strain evidence="5 6">HSMS-39</strain>
    </source>
</reference>
<dbReference type="Proteomes" id="UP000308528">
    <property type="component" value="Unassembled WGS sequence"/>
</dbReference>
<proteinExistence type="predicted"/>
<dbReference type="RefSeq" id="WP_136458315.1">
    <property type="nucleotide sequence ID" value="NZ_SRSF01000003.1"/>
</dbReference>
<protein>
    <submittedName>
        <fullName evidence="5">S-adenosylmethionine:tRNA ribosyltransferase-isomerase</fullName>
    </submittedName>
</protein>
<dbReference type="InterPro" id="IPR036100">
    <property type="entry name" value="QueA_sf"/>
</dbReference>
<dbReference type="InterPro" id="IPR042119">
    <property type="entry name" value="QueA_dom2"/>
</dbReference>
<keyword evidence="6" id="KW-1185">Reference proteome</keyword>
<keyword evidence="1" id="KW-0963">Cytoplasm</keyword>
<dbReference type="PANTHER" id="PTHR30307">
    <property type="entry name" value="S-ADENOSYLMETHIONINE:TRNA RIBOSYLTRANSFERASE-ISOMERASE"/>
    <property type="match status" value="1"/>
</dbReference>
<dbReference type="InterPro" id="IPR042118">
    <property type="entry name" value="QueA_dom1"/>
</dbReference>
<dbReference type="GO" id="GO:0051075">
    <property type="term" value="F:S-adenosylmethionine:tRNA ribosyltransferase-isomerase activity"/>
    <property type="evidence" value="ECO:0007669"/>
    <property type="project" value="TreeGrafter"/>
</dbReference>
<accession>A0A4S4NKZ2</accession>
<name>A0A4S4NKZ2_9BACT</name>
<dbReference type="Gene3D" id="3.40.1780.10">
    <property type="entry name" value="QueA-like"/>
    <property type="match status" value="2"/>
</dbReference>
<evidence type="ECO:0000256" key="1">
    <source>
        <dbReference type="ARBA" id="ARBA00022490"/>
    </source>
</evidence>
<keyword evidence="5" id="KW-0413">Isomerase</keyword>
<evidence type="ECO:0000313" key="6">
    <source>
        <dbReference type="Proteomes" id="UP000308528"/>
    </source>
</evidence>
<keyword evidence="3" id="KW-0949">S-adenosyl-L-methionine</keyword>
<evidence type="ECO:0000313" key="5">
    <source>
        <dbReference type="EMBL" id="THH39625.1"/>
    </source>
</evidence>
<dbReference type="EMBL" id="SRSF01000003">
    <property type="protein sequence ID" value="THH39625.1"/>
    <property type="molecule type" value="Genomic_DNA"/>
</dbReference>
<dbReference type="InterPro" id="IPR003699">
    <property type="entry name" value="QueA"/>
</dbReference>
<keyword evidence="4" id="KW-0671">Queuosine biosynthesis</keyword>
<sequence>MTPDARALRIDDYDYSLPDERIARYPLPDRAQAQLLHYREGRIDTHRFAKLPELLPAGTLVIGNQTRVIHARLLFTLPDGRPLEIFCLEPLDPADYARSLGSTEAVEWKCLVGGNRRWKSGRIEARVWVGKLECRLTATRGDRLDNTFRITFSWRADGPLSFGEVLEAAGSIPLPPYLGRPAEAADRDRYQTVFAEQEGSVAAPTAGLHFTPEVMARLREGGSAFRTLTLHVGAGTFKPVTSDTLGDHVMHREYFSVDRALLRTLHDQIAAGRPVVSVGTTSMRCLESLFYFGARLLCGEAAGDSLDQWVASDARFSERDVAPALAALLEHLQQEGRDTFSGYTQLLLTPAVRPRVVDGLITNFHQPRSTLLLLVAAMVGEDWRRIYNHALAHDFRFLSYGDSSLLWRRSAGAE</sequence>
<dbReference type="OrthoDB" id="9805933at2"/>
<keyword evidence="2 5" id="KW-0808">Transferase</keyword>
<evidence type="ECO:0000256" key="3">
    <source>
        <dbReference type="ARBA" id="ARBA00022691"/>
    </source>
</evidence>
<dbReference type="AlphaFoldDB" id="A0A4S4NKZ2"/>
<gene>
    <name evidence="5" type="ORF">E4021_08385</name>
</gene>
<evidence type="ECO:0000256" key="4">
    <source>
        <dbReference type="ARBA" id="ARBA00022785"/>
    </source>
</evidence>